<dbReference type="InterPro" id="IPR009734">
    <property type="entry name" value="Myoviridae_GpU"/>
</dbReference>
<name>A0ABS7YY99_9FIRM</name>
<dbReference type="Proteomes" id="UP001198374">
    <property type="component" value="Unassembled WGS sequence"/>
</dbReference>
<dbReference type="EMBL" id="JAIWIY010000001">
    <property type="protein sequence ID" value="MCA2096059.1"/>
    <property type="molecule type" value="Genomic_DNA"/>
</dbReference>
<proteinExistence type="predicted"/>
<protein>
    <submittedName>
        <fullName evidence="1">Phage tail protein</fullName>
    </submittedName>
</protein>
<evidence type="ECO:0000313" key="2">
    <source>
        <dbReference type="Proteomes" id="UP001198374"/>
    </source>
</evidence>
<comment type="caution">
    <text evidence="1">The sequence shown here is derived from an EMBL/GenBank/DDBJ whole genome shotgun (WGS) entry which is preliminary data.</text>
</comment>
<organism evidence="1 2">
    <name type="scientific">Anaerococcus degeneri</name>
    <dbReference type="NCBI Taxonomy" id="361500"/>
    <lineage>
        <taxon>Bacteria</taxon>
        <taxon>Bacillati</taxon>
        <taxon>Bacillota</taxon>
        <taxon>Tissierellia</taxon>
        <taxon>Tissierellales</taxon>
        <taxon>Peptoniphilaceae</taxon>
        <taxon>Anaerococcus</taxon>
    </lineage>
</organism>
<evidence type="ECO:0000313" key="1">
    <source>
        <dbReference type="EMBL" id="MCA2096059.1"/>
    </source>
</evidence>
<reference evidence="2" key="1">
    <citation type="submission" date="2023-07" db="EMBL/GenBank/DDBJ databases">
        <title>FDA dAtabase for Regulatory Grade micrObial Sequences (FDA-ARGOS): Supporting development and validation of Infectious Disease Dx tests.</title>
        <authorList>
            <person name="Sproer C."/>
            <person name="Gronow S."/>
            <person name="Severitt S."/>
            <person name="Schroder I."/>
            <person name="Tallon L."/>
            <person name="Sadzewicz L."/>
            <person name="Zhao X."/>
            <person name="Boylan J."/>
            <person name="Ott S."/>
            <person name="Bowen H."/>
            <person name="Vavikolanu K."/>
            <person name="Hazen T."/>
            <person name="Aluvathingal J."/>
            <person name="Nadendla S."/>
            <person name="Lowell S."/>
            <person name="Myers T."/>
            <person name="Yan Y."/>
        </authorList>
    </citation>
    <scope>NUCLEOTIDE SEQUENCE [LARGE SCALE GENOMIC DNA]</scope>
    <source>
        <strain evidence="2">FDAARGOS_1538</strain>
    </source>
</reference>
<dbReference type="Pfam" id="PF06995">
    <property type="entry name" value="Phage_P2_GpU"/>
    <property type="match status" value="1"/>
</dbReference>
<keyword evidence="2" id="KW-1185">Reference proteome</keyword>
<accession>A0ABS7YY99</accession>
<dbReference type="RefSeq" id="WP_004829072.1">
    <property type="nucleotide sequence ID" value="NZ_JAGGLO010000004.1"/>
</dbReference>
<gene>
    <name evidence="1" type="ORF">LDJ82_03925</name>
</gene>
<sequence>MALIGALGDITFHVSRNAIKTFDNMKWESGAKYASHDVHLQAPKLEYTGIESDNISFDMSFSVFYGIDPVREINNIARARITGEVMRLVIGNKIYGRRWVITKTSKDLEKFDNRGNLLSAKINISLQAYN</sequence>